<evidence type="ECO:0000256" key="1">
    <source>
        <dbReference type="SAM" id="MobiDB-lite"/>
    </source>
</evidence>
<reference evidence="2 3" key="1">
    <citation type="journal article" date="2022" name="Nat. Ecol. Evol.">
        <title>A masculinizing supergene underlies an exaggerated male reproductive morph in a spider.</title>
        <authorList>
            <person name="Hendrickx F."/>
            <person name="De Corte Z."/>
            <person name="Sonet G."/>
            <person name="Van Belleghem S.M."/>
            <person name="Kostlbacher S."/>
            <person name="Vangestel C."/>
        </authorList>
    </citation>
    <scope>NUCLEOTIDE SEQUENCE [LARGE SCALE GENOMIC DNA]</scope>
    <source>
        <strain evidence="2">W744_W776</strain>
    </source>
</reference>
<dbReference type="AlphaFoldDB" id="A0AAV6TR77"/>
<comment type="caution">
    <text evidence="2">The sequence shown here is derived from an EMBL/GenBank/DDBJ whole genome shotgun (WGS) entry which is preliminary data.</text>
</comment>
<dbReference type="Proteomes" id="UP000827092">
    <property type="component" value="Unassembled WGS sequence"/>
</dbReference>
<keyword evidence="3" id="KW-1185">Reference proteome</keyword>
<accession>A0AAV6TR77</accession>
<dbReference type="EMBL" id="JAFNEN010001341">
    <property type="protein sequence ID" value="KAG8174043.1"/>
    <property type="molecule type" value="Genomic_DNA"/>
</dbReference>
<sequence length="171" mass="19034">MAPVLTFHNQSLSTKLDLLKPDVPIENKPDRKSVFQSLLDVNNYLYMNKNFFLTHDPSTPYSNQKFIEHLRLQEAELKFLEPLTADEYIKAFAHPQAVNIANRQSAGAELHCTVVPPGDGLRTSKPRPPQDGTSAKELLDNSLHPDSSAPSIGDFSNYTLPSTSSAMRLTI</sequence>
<evidence type="ECO:0000313" key="3">
    <source>
        <dbReference type="Proteomes" id="UP000827092"/>
    </source>
</evidence>
<gene>
    <name evidence="2" type="ORF">JTE90_015913</name>
</gene>
<protein>
    <submittedName>
        <fullName evidence="2">Uncharacterized protein</fullName>
    </submittedName>
</protein>
<name>A0AAV6TR77_9ARAC</name>
<feature type="compositionally biased region" description="Polar residues" evidence="1">
    <location>
        <begin position="144"/>
        <end position="157"/>
    </location>
</feature>
<evidence type="ECO:0000313" key="2">
    <source>
        <dbReference type="EMBL" id="KAG8174043.1"/>
    </source>
</evidence>
<organism evidence="2 3">
    <name type="scientific">Oedothorax gibbosus</name>
    <dbReference type="NCBI Taxonomy" id="931172"/>
    <lineage>
        <taxon>Eukaryota</taxon>
        <taxon>Metazoa</taxon>
        <taxon>Ecdysozoa</taxon>
        <taxon>Arthropoda</taxon>
        <taxon>Chelicerata</taxon>
        <taxon>Arachnida</taxon>
        <taxon>Araneae</taxon>
        <taxon>Araneomorphae</taxon>
        <taxon>Entelegynae</taxon>
        <taxon>Araneoidea</taxon>
        <taxon>Linyphiidae</taxon>
        <taxon>Erigoninae</taxon>
        <taxon>Oedothorax</taxon>
    </lineage>
</organism>
<feature type="region of interest" description="Disordered" evidence="1">
    <location>
        <begin position="116"/>
        <end position="157"/>
    </location>
</feature>
<proteinExistence type="predicted"/>